<comment type="catalytic activity">
    <reaction evidence="9">
        <text>D-fructose + ATP = D-fructose 6-phosphate + ADP + H(+)</text>
        <dbReference type="Rhea" id="RHEA:16125"/>
        <dbReference type="ChEBI" id="CHEBI:15378"/>
        <dbReference type="ChEBI" id="CHEBI:30616"/>
        <dbReference type="ChEBI" id="CHEBI:37721"/>
        <dbReference type="ChEBI" id="CHEBI:61527"/>
        <dbReference type="ChEBI" id="CHEBI:456216"/>
        <dbReference type="EC" id="2.7.1.1"/>
    </reaction>
    <physiologicalReaction direction="left-to-right" evidence="9">
        <dbReference type="Rhea" id="RHEA:16126"/>
    </physiologicalReaction>
</comment>
<evidence type="ECO:0000256" key="7">
    <source>
        <dbReference type="ARBA" id="ARBA00022840"/>
    </source>
</evidence>
<dbReference type="Proteomes" id="UP000245702">
    <property type="component" value="Unassembled WGS sequence"/>
</dbReference>
<dbReference type="InterPro" id="IPR022673">
    <property type="entry name" value="Hexokinase_C"/>
</dbReference>
<dbReference type="PANTHER" id="PTHR19443">
    <property type="entry name" value="HEXOKINASE"/>
    <property type="match status" value="1"/>
</dbReference>
<comment type="pathway">
    <text evidence="1">Carbohydrate degradation.</text>
</comment>
<keyword evidence="13" id="KW-1185">Reference proteome</keyword>
<dbReference type="Pfam" id="PF00349">
    <property type="entry name" value="Hexokinase_1"/>
    <property type="match status" value="1"/>
</dbReference>
<dbReference type="PANTHER" id="PTHR19443:SF16">
    <property type="entry name" value="HEXOKINASE TYPE 1-RELATED"/>
    <property type="match status" value="1"/>
</dbReference>
<protein>
    <submittedName>
        <fullName evidence="12">Hexokinase</fullName>
    </submittedName>
</protein>
<evidence type="ECO:0000256" key="2">
    <source>
        <dbReference type="ARBA" id="ARBA00005007"/>
    </source>
</evidence>
<dbReference type="InterPro" id="IPR001312">
    <property type="entry name" value="Hexokinase"/>
</dbReference>
<evidence type="ECO:0000256" key="3">
    <source>
        <dbReference type="ARBA" id="ARBA00009225"/>
    </source>
</evidence>
<feature type="domain" description="Hexokinase C-terminal" evidence="11">
    <location>
        <begin position="210"/>
        <end position="432"/>
    </location>
</feature>
<comment type="caution">
    <text evidence="12">The sequence shown here is derived from an EMBL/GenBank/DDBJ whole genome shotgun (WGS) entry which is preliminary data.</text>
</comment>
<proteinExistence type="inferred from homology"/>
<reference evidence="12 13" key="1">
    <citation type="submission" date="2016-01" db="EMBL/GenBank/DDBJ databases">
        <authorList>
            <person name="Brown R."/>
        </authorList>
    </citation>
    <scope>NUCLEOTIDE SEQUENCE [LARGE SCALE GENOMIC DNA]</scope>
    <source>
        <strain evidence="12">Sporomusa sphaeroides DSM 2875</strain>
    </source>
</reference>
<organism evidence="12 13">
    <name type="scientific">Sporomusa sphaeroides DSM 2875</name>
    <dbReference type="NCBI Taxonomy" id="1337886"/>
    <lineage>
        <taxon>Bacteria</taxon>
        <taxon>Bacillati</taxon>
        <taxon>Bacillota</taxon>
        <taxon>Negativicutes</taxon>
        <taxon>Selenomonadales</taxon>
        <taxon>Sporomusaceae</taxon>
        <taxon>Sporomusa</taxon>
    </lineage>
</organism>
<feature type="domain" description="Hexokinase N-terminal" evidence="10">
    <location>
        <begin position="8"/>
        <end position="203"/>
    </location>
</feature>
<dbReference type="SUPFAM" id="SSF53067">
    <property type="entry name" value="Actin-like ATPase domain"/>
    <property type="match status" value="2"/>
</dbReference>
<evidence type="ECO:0000256" key="1">
    <source>
        <dbReference type="ARBA" id="ARBA00004921"/>
    </source>
</evidence>
<evidence type="ECO:0000256" key="9">
    <source>
        <dbReference type="ARBA" id="ARBA00047905"/>
    </source>
</evidence>
<keyword evidence="5" id="KW-0547">Nucleotide-binding</keyword>
<keyword evidence="8" id="KW-0324">Glycolysis</keyword>
<evidence type="ECO:0000256" key="4">
    <source>
        <dbReference type="ARBA" id="ARBA00022679"/>
    </source>
</evidence>
<gene>
    <name evidence="12" type="ORF">SSPH_04136</name>
</gene>
<keyword evidence="4" id="KW-0808">Transferase</keyword>
<evidence type="ECO:0000259" key="11">
    <source>
        <dbReference type="Pfam" id="PF03727"/>
    </source>
</evidence>
<evidence type="ECO:0000313" key="13">
    <source>
        <dbReference type="Proteomes" id="UP000245702"/>
    </source>
</evidence>
<keyword evidence="7" id="KW-0067">ATP-binding</keyword>
<dbReference type="EMBL" id="FCOW01000035">
    <property type="protein sequence ID" value="CVK21446.1"/>
    <property type="molecule type" value="Genomic_DNA"/>
</dbReference>
<keyword evidence="6" id="KW-0418">Kinase</keyword>
<name>A0ABP2CC54_9FIRM</name>
<evidence type="ECO:0000313" key="12">
    <source>
        <dbReference type="EMBL" id="CVK21446.1"/>
    </source>
</evidence>
<dbReference type="RefSeq" id="WP_075756580.1">
    <property type="nucleotide sequence ID" value="NZ_CP146991.1"/>
</dbReference>
<dbReference type="Gene3D" id="3.30.420.40">
    <property type="match status" value="1"/>
</dbReference>
<dbReference type="PRINTS" id="PR00475">
    <property type="entry name" value="HEXOKINASE"/>
</dbReference>
<dbReference type="Pfam" id="PF03727">
    <property type="entry name" value="Hexokinase_2"/>
    <property type="match status" value="1"/>
</dbReference>
<evidence type="ECO:0000259" key="10">
    <source>
        <dbReference type="Pfam" id="PF00349"/>
    </source>
</evidence>
<evidence type="ECO:0000256" key="6">
    <source>
        <dbReference type="ARBA" id="ARBA00022777"/>
    </source>
</evidence>
<comment type="similarity">
    <text evidence="3">Belongs to the hexokinase family.</text>
</comment>
<dbReference type="InterPro" id="IPR043129">
    <property type="entry name" value="ATPase_NBD"/>
</dbReference>
<accession>A0ABP2CC54</accession>
<comment type="pathway">
    <text evidence="2">Carbohydrate metabolism.</text>
</comment>
<evidence type="ECO:0000256" key="5">
    <source>
        <dbReference type="ARBA" id="ARBA00022741"/>
    </source>
</evidence>
<dbReference type="PROSITE" id="PS51748">
    <property type="entry name" value="HEXOKINASE_2"/>
    <property type="match status" value="1"/>
</dbReference>
<sequence length="443" mass="47525">MERLYTAVARLEKELAVSAILLQDIASRFQEAMSEGLAGRSSSLKMLPSFIGSPTGQEQGQVIAVDFGGTNVRVLLVELAGTGRSRIAARRTFPLKDKLGYYDYTAVSASGPELFDFIAGKISEIVSDGGIYPLGYTFSFPCRQQGVDKAVLINWTKEIKTVGVEGRDVGQMLQAALENRGLERVRLQAVINDTTGTLLTGAYSDPATTIGAICGTGHNTCYLESCQPVTKRPMIVNMESGNFDGVQQTKYDILLDQASEKPGAQRLEKMVSGQYLGELVRLIVGSLAADGHISSGSERLSVPYSLPTEDISAILGDTSPELEVVAAVAAARWGITGLKVSEYKAIQTIARLVAMRSARLVTATWAGVLSKIDPGFVRQHTIAVDGALYEKMPGYAEQLANTMVEMFGDKAKKITIRLSKDGSGIGAAIAAATVYKGKYCNER</sequence>
<evidence type="ECO:0000256" key="8">
    <source>
        <dbReference type="ARBA" id="ARBA00023152"/>
    </source>
</evidence>
<dbReference type="InterPro" id="IPR022672">
    <property type="entry name" value="Hexokinase_N"/>
</dbReference>
<dbReference type="Gene3D" id="3.40.367.20">
    <property type="match status" value="1"/>
</dbReference>